<dbReference type="GO" id="GO:0000166">
    <property type="term" value="F:nucleotide binding"/>
    <property type="evidence" value="ECO:0007669"/>
    <property type="project" value="InterPro"/>
</dbReference>
<dbReference type="InterPro" id="IPR002121">
    <property type="entry name" value="HRDC_dom"/>
</dbReference>
<evidence type="ECO:0000256" key="5">
    <source>
        <dbReference type="ARBA" id="ARBA00022835"/>
    </source>
</evidence>
<dbReference type="GO" id="GO:0003727">
    <property type="term" value="F:single-stranded RNA binding"/>
    <property type="evidence" value="ECO:0007669"/>
    <property type="project" value="TreeGrafter"/>
</dbReference>
<evidence type="ECO:0000256" key="3">
    <source>
        <dbReference type="ARBA" id="ARBA00022722"/>
    </source>
</evidence>
<dbReference type="Gene3D" id="3.30.420.10">
    <property type="entry name" value="Ribonuclease H-like superfamily/Ribonuclease H"/>
    <property type="match status" value="1"/>
</dbReference>
<dbReference type="STRING" id="671987.R0KKL9"/>
<dbReference type="GO" id="GO:0000467">
    <property type="term" value="P:exonucleolytic trimming to generate mature 3'-end of 5.8S rRNA from tricistronic rRNA transcript (SSU-rRNA, 5.8S rRNA, LSU-rRNA)"/>
    <property type="evidence" value="ECO:0007669"/>
    <property type="project" value="InterPro"/>
</dbReference>
<keyword evidence="2" id="KW-0698">rRNA processing</keyword>
<sequence length="798" mass="89359">MDSFKTLQTEISAALKPTTRSAAAIGKADIPFQRSLNPEAGAQLDAQNARLLHLAQRLIQNAAASSDAVGPKLPDVEAIDANWRGVVDVIDSLLEKADTSLDEYTGVVKRLSPAGEQAAVKPRPNIADKKIIPKPQLKFEHVPTNDETGGFRPLVTSKPHAKIPLEECMKTFRDKRGREQYPHPYQTEIEEYEYPAAVYEYAEPQKYKPFESTTATLVDTPEALVTMLSELKTAKEIAVDLEHHDNRTYIGMVSLMQISTRDKDWIVDTLKPWRRKLECLNEVFADPNILKVLHGAYMDIMWLQRDLGIYVVGLFDTFHAARALGYPTASLAYLLQRHVNFTAQKQYQLADWRIRPLSPELFEYARADTHFLLYVYDNMRNELVEKSDFDNPDKNKVRDVLEKSKETALQRYEHPIYDSELGLGTNGWYKLISRTPAQFTPEQFAVFRAVHKWRDDLGRKEDESPLFIMPNHAVFSVARAMPADKPALFNAIQHVSHLIRVHADELVNIVAEAKKEGLNGPELHTVLQTIDDMKKAERAESETRVIMANVASAPVAPSAPLTRNIHTSAARAPGSEFWGELWKKDQASRPQQKLSTMDIDLALPLPPLTAQVFADANGAAAATPKAEKPQHTFIPKEERPAEDQRTDTFVVKHLGGGKKRKRGDAQEESEPSAQPLDPMTRDEIMLDAPEETPEAAQAREKAARKAARKQKKKEAAVQAAASNGDEAAFDYANAKSVLHAEDEDAKTKKKDKKDKKKDKKDKKKKNAGFTAFSGMTDAPKGLPRAQKEVAGRSKTFKS</sequence>
<keyword evidence="4" id="KW-0378">Hydrolase</keyword>
<dbReference type="GO" id="GO:0071035">
    <property type="term" value="P:nuclear polyadenylation-dependent rRNA catabolic process"/>
    <property type="evidence" value="ECO:0007669"/>
    <property type="project" value="TreeGrafter"/>
</dbReference>
<dbReference type="eggNOG" id="KOG2206">
    <property type="taxonomic scope" value="Eukaryota"/>
</dbReference>
<dbReference type="GO" id="GO:0071040">
    <property type="term" value="P:nuclear polyadenylation-dependent antisense transcript catabolic process"/>
    <property type="evidence" value="ECO:0007669"/>
    <property type="project" value="TreeGrafter"/>
</dbReference>
<dbReference type="InterPro" id="IPR049559">
    <property type="entry name" value="Rrp6p-like_exo"/>
</dbReference>
<dbReference type="InterPro" id="IPR036397">
    <property type="entry name" value="RNaseH_sf"/>
</dbReference>
<dbReference type="Gene3D" id="1.10.150.80">
    <property type="entry name" value="HRDC domain"/>
    <property type="match status" value="1"/>
</dbReference>
<evidence type="ECO:0000256" key="6">
    <source>
        <dbReference type="ARBA" id="ARBA00022839"/>
    </source>
</evidence>
<comment type="subcellular location">
    <subcellularLocation>
        <location evidence="1">Nucleus</location>
    </subcellularLocation>
</comment>
<dbReference type="GO" id="GO:0071038">
    <property type="term" value="P:TRAMP-dependent tRNA surveillance pathway"/>
    <property type="evidence" value="ECO:0007669"/>
    <property type="project" value="TreeGrafter"/>
</dbReference>
<dbReference type="FunFam" id="1.10.150.80:FF:000001">
    <property type="entry name" value="Putative exosome component 10"/>
    <property type="match status" value="1"/>
</dbReference>
<evidence type="ECO:0000313" key="11">
    <source>
        <dbReference type="EMBL" id="EOA89654.1"/>
    </source>
</evidence>
<keyword evidence="6" id="KW-0269">Exonuclease</keyword>
<gene>
    <name evidence="11" type="ORF">SETTUDRAFT_146733</name>
</gene>
<dbReference type="OrthoDB" id="2250022at2759"/>
<evidence type="ECO:0000256" key="9">
    <source>
        <dbReference type="SAM" id="MobiDB-lite"/>
    </source>
</evidence>
<dbReference type="PANTHER" id="PTHR12124">
    <property type="entry name" value="POLYMYOSITIS/SCLERODERMA AUTOANTIGEN-RELATED"/>
    <property type="match status" value="1"/>
</dbReference>
<reference evidence="11 12" key="1">
    <citation type="journal article" date="2012" name="PLoS Pathog.">
        <title>Diverse lifestyles and strategies of plant pathogenesis encoded in the genomes of eighteen Dothideomycetes fungi.</title>
        <authorList>
            <person name="Ohm R.A."/>
            <person name="Feau N."/>
            <person name="Henrissat B."/>
            <person name="Schoch C.L."/>
            <person name="Horwitz B.A."/>
            <person name="Barry K.W."/>
            <person name="Condon B.J."/>
            <person name="Copeland A.C."/>
            <person name="Dhillon B."/>
            <person name="Glaser F."/>
            <person name="Hesse C.N."/>
            <person name="Kosti I."/>
            <person name="LaButti K."/>
            <person name="Lindquist E.A."/>
            <person name="Lucas S."/>
            <person name="Salamov A.A."/>
            <person name="Bradshaw R.E."/>
            <person name="Ciuffetti L."/>
            <person name="Hamelin R.C."/>
            <person name="Kema G.H.J."/>
            <person name="Lawrence C."/>
            <person name="Scott J.A."/>
            <person name="Spatafora J.W."/>
            <person name="Turgeon B.G."/>
            <person name="de Wit P.J.G.M."/>
            <person name="Zhong S."/>
            <person name="Goodwin S.B."/>
            <person name="Grigoriev I.V."/>
        </authorList>
    </citation>
    <scope>NUCLEOTIDE SEQUENCE [LARGE SCALE GENOMIC DNA]</scope>
    <source>
        <strain evidence="12">28A</strain>
    </source>
</reference>
<dbReference type="GO" id="GO:0000176">
    <property type="term" value="C:nuclear exosome (RNase complex)"/>
    <property type="evidence" value="ECO:0007669"/>
    <property type="project" value="InterPro"/>
</dbReference>
<dbReference type="GeneID" id="19396884"/>
<evidence type="ECO:0000256" key="8">
    <source>
        <dbReference type="ARBA" id="ARBA00043957"/>
    </source>
</evidence>
<dbReference type="SUPFAM" id="SSF47819">
    <property type="entry name" value="HRDC-like"/>
    <property type="match status" value="1"/>
</dbReference>
<dbReference type="GO" id="GO:0005730">
    <property type="term" value="C:nucleolus"/>
    <property type="evidence" value="ECO:0007669"/>
    <property type="project" value="TreeGrafter"/>
</dbReference>
<dbReference type="InterPro" id="IPR044876">
    <property type="entry name" value="HRDC_dom_sf"/>
</dbReference>
<keyword evidence="3" id="KW-0540">Nuclease</keyword>
<evidence type="ECO:0000256" key="2">
    <source>
        <dbReference type="ARBA" id="ARBA00022552"/>
    </source>
</evidence>
<name>R0KKL9_EXST2</name>
<dbReference type="InterPro" id="IPR012588">
    <property type="entry name" value="Exosome-assoc_fac_Rrp6_N"/>
</dbReference>
<dbReference type="GO" id="GO:0000175">
    <property type="term" value="F:3'-5'-RNA exonuclease activity"/>
    <property type="evidence" value="ECO:0007669"/>
    <property type="project" value="InterPro"/>
</dbReference>
<dbReference type="Pfam" id="PF01612">
    <property type="entry name" value="DNA_pol_A_exo1"/>
    <property type="match status" value="1"/>
</dbReference>
<dbReference type="CDD" id="cd06147">
    <property type="entry name" value="Rrp6p_like_exo"/>
    <property type="match status" value="1"/>
</dbReference>
<dbReference type="Pfam" id="PF08066">
    <property type="entry name" value="PMC2NT"/>
    <property type="match status" value="1"/>
</dbReference>
<feature type="domain" description="HRDC" evidence="10">
    <location>
        <begin position="440"/>
        <end position="520"/>
    </location>
</feature>
<dbReference type="PROSITE" id="PS50967">
    <property type="entry name" value="HRDC"/>
    <property type="match status" value="1"/>
</dbReference>
<dbReference type="Pfam" id="PF00570">
    <property type="entry name" value="HRDC"/>
    <property type="match status" value="1"/>
</dbReference>
<dbReference type="InterPro" id="IPR002562">
    <property type="entry name" value="3'-5'_exonuclease_dom"/>
</dbReference>
<evidence type="ECO:0000313" key="12">
    <source>
        <dbReference type="Proteomes" id="UP000016935"/>
    </source>
</evidence>
<comment type="similarity">
    <text evidence="8">Belongs to the exosome component 10/RRP6 family.</text>
</comment>
<keyword evidence="12" id="KW-1185">Reference proteome</keyword>
<dbReference type="HOGENOM" id="CLU_010129_0_1_1"/>
<dbReference type="GO" id="GO:0071051">
    <property type="term" value="P:poly(A)-dependent snoRNA 3'-end processing"/>
    <property type="evidence" value="ECO:0007669"/>
    <property type="project" value="TreeGrafter"/>
</dbReference>
<proteinExistence type="inferred from homology"/>
<evidence type="ECO:0000256" key="7">
    <source>
        <dbReference type="ARBA" id="ARBA00023242"/>
    </source>
</evidence>
<protein>
    <recommendedName>
        <fullName evidence="10">HRDC domain-containing protein</fullName>
    </recommendedName>
</protein>
<dbReference type="GO" id="GO:0071037">
    <property type="term" value="P:nuclear polyadenylation-dependent snRNA catabolic process"/>
    <property type="evidence" value="ECO:0007669"/>
    <property type="project" value="TreeGrafter"/>
</dbReference>
<dbReference type="AlphaFoldDB" id="R0KKL9"/>
<dbReference type="GO" id="GO:0071044">
    <property type="term" value="P:histone mRNA catabolic process"/>
    <property type="evidence" value="ECO:0007669"/>
    <property type="project" value="TreeGrafter"/>
</dbReference>
<accession>R0KKL9</accession>
<keyword evidence="7" id="KW-0539">Nucleus</keyword>
<keyword evidence="5" id="KW-0271">Exosome</keyword>
<dbReference type="InterPro" id="IPR045092">
    <property type="entry name" value="Rrp6-like"/>
</dbReference>
<dbReference type="EMBL" id="KB908504">
    <property type="protein sequence ID" value="EOA89654.1"/>
    <property type="molecule type" value="Genomic_DNA"/>
</dbReference>
<dbReference type="Proteomes" id="UP000016935">
    <property type="component" value="Unassembled WGS sequence"/>
</dbReference>
<dbReference type="FunFam" id="3.30.420.10:FF:000059">
    <property type="entry name" value="Exosome complex exonuclease Rrp6"/>
    <property type="match status" value="1"/>
</dbReference>
<feature type="compositionally biased region" description="Basic and acidic residues" evidence="9">
    <location>
        <begin position="625"/>
        <end position="646"/>
    </location>
</feature>
<dbReference type="GO" id="GO:0071039">
    <property type="term" value="P:nuclear polyadenylation-dependent CUT catabolic process"/>
    <property type="evidence" value="ECO:0007669"/>
    <property type="project" value="TreeGrafter"/>
</dbReference>
<reference evidence="11 12" key="2">
    <citation type="journal article" date="2013" name="PLoS Genet.">
        <title>Comparative genome structure, secondary metabolite, and effector coding capacity across Cochliobolus pathogens.</title>
        <authorList>
            <person name="Condon B.J."/>
            <person name="Leng Y."/>
            <person name="Wu D."/>
            <person name="Bushley K.E."/>
            <person name="Ohm R.A."/>
            <person name="Otillar R."/>
            <person name="Martin J."/>
            <person name="Schackwitz W."/>
            <person name="Grimwood J."/>
            <person name="MohdZainudin N."/>
            <person name="Xue C."/>
            <person name="Wang R."/>
            <person name="Manning V.A."/>
            <person name="Dhillon B."/>
            <person name="Tu Z.J."/>
            <person name="Steffenson B.J."/>
            <person name="Salamov A."/>
            <person name="Sun H."/>
            <person name="Lowry S."/>
            <person name="LaButti K."/>
            <person name="Han J."/>
            <person name="Copeland A."/>
            <person name="Lindquist E."/>
            <person name="Barry K."/>
            <person name="Schmutz J."/>
            <person name="Baker S.E."/>
            <person name="Ciuffetti L.M."/>
            <person name="Grigoriev I.V."/>
            <person name="Zhong S."/>
            <person name="Turgeon B.G."/>
        </authorList>
    </citation>
    <scope>NUCLEOTIDE SEQUENCE [LARGE SCALE GENOMIC DNA]</scope>
    <source>
        <strain evidence="12">28A</strain>
    </source>
</reference>
<feature type="region of interest" description="Disordered" evidence="9">
    <location>
        <begin position="620"/>
        <end position="798"/>
    </location>
</feature>
<dbReference type="PANTHER" id="PTHR12124:SF47">
    <property type="entry name" value="EXOSOME COMPONENT 10"/>
    <property type="match status" value="1"/>
</dbReference>
<dbReference type="SMART" id="SM00474">
    <property type="entry name" value="35EXOc"/>
    <property type="match status" value="1"/>
</dbReference>
<dbReference type="SUPFAM" id="SSF53098">
    <property type="entry name" value="Ribonuclease H-like"/>
    <property type="match status" value="1"/>
</dbReference>
<dbReference type="InterPro" id="IPR012337">
    <property type="entry name" value="RNaseH-like_sf"/>
</dbReference>
<feature type="compositionally biased region" description="Basic residues" evidence="9">
    <location>
        <begin position="747"/>
        <end position="766"/>
    </location>
</feature>
<dbReference type="GO" id="GO:0071036">
    <property type="term" value="P:nuclear polyadenylation-dependent snoRNA catabolic process"/>
    <property type="evidence" value="ECO:0007669"/>
    <property type="project" value="TreeGrafter"/>
</dbReference>
<evidence type="ECO:0000259" key="10">
    <source>
        <dbReference type="PROSITE" id="PS50967"/>
    </source>
</evidence>
<organism evidence="11 12">
    <name type="scientific">Exserohilum turcicum (strain 28A)</name>
    <name type="common">Northern leaf blight fungus</name>
    <name type="synonym">Setosphaeria turcica</name>
    <dbReference type="NCBI Taxonomy" id="671987"/>
    <lineage>
        <taxon>Eukaryota</taxon>
        <taxon>Fungi</taxon>
        <taxon>Dikarya</taxon>
        <taxon>Ascomycota</taxon>
        <taxon>Pezizomycotina</taxon>
        <taxon>Dothideomycetes</taxon>
        <taxon>Pleosporomycetidae</taxon>
        <taxon>Pleosporales</taxon>
        <taxon>Pleosporineae</taxon>
        <taxon>Pleosporaceae</taxon>
        <taxon>Exserohilum</taxon>
    </lineage>
</organism>
<dbReference type="InterPro" id="IPR010997">
    <property type="entry name" value="HRDC-like_sf"/>
</dbReference>
<dbReference type="RefSeq" id="XP_008022620.1">
    <property type="nucleotide sequence ID" value="XM_008024429.1"/>
</dbReference>
<evidence type="ECO:0000256" key="1">
    <source>
        <dbReference type="ARBA" id="ARBA00004123"/>
    </source>
</evidence>
<evidence type="ECO:0000256" key="4">
    <source>
        <dbReference type="ARBA" id="ARBA00022801"/>
    </source>
</evidence>